<evidence type="ECO:0000313" key="4">
    <source>
        <dbReference type="Proteomes" id="UP001165089"/>
    </source>
</evidence>
<gene>
    <name evidence="3" type="ORF">GETHPA_07500</name>
</gene>
<dbReference type="PANTHER" id="PTHR11102:SF160">
    <property type="entry name" value="ERAD-ASSOCIATED E3 UBIQUITIN-PROTEIN LIGASE COMPONENT HRD3"/>
    <property type="match status" value="1"/>
</dbReference>
<comment type="caution">
    <text evidence="3">The sequence shown here is derived from an EMBL/GenBank/DDBJ whole genome shotgun (WGS) entry which is preliminary data.</text>
</comment>
<feature type="compositionally biased region" description="Basic and acidic residues" evidence="1">
    <location>
        <begin position="248"/>
        <end position="270"/>
    </location>
</feature>
<evidence type="ECO:0000256" key="1">
    <source>
        <dbReference type="SAM" id="MobiDB-lite"/>
    </source>
</evidence>
<reference evidence="3 4" key="1">
    <citation type="journal article" date="2023" name="Antonie Van Leeuwenhoek">
        <title>Mesoterricola silvestris gen. nov., sp. nov., Mesoterricola sediminis sp. nov., Geothrix oryzae sp. nov., Geothrix edaphica sp. nov., Geothrix rubra sp. nov., and Geothrix limicola sp. nov., six novel members of Acidobacteriota isolated from soils.</title>
        <authorList>
            <person name="Itoh H."/>
            <person name="Sugisawa Y."/>
            <person name="Mise K."/>
            <person name="Xu Z."/>
            <person name="Kuniyasu M."/>
            <person name="Ushijima N."/>
            <person name="Kawano K."/>
            <person name="Kobayashi E."/>
            <person name="Shiratori Y."/>
            <person name="Masuda Y."/>
            <person name="Senoo K."/>
        </authorList>
    </citation>
    <scope>NUCLEOTIDE SEQUENCE [LARGE SCALE GENOMIC DNA]</scope>
    <source>
        <strain evidence="3 4">Red803</strain>
    </source>
</reference>
<dbReference type="InterPro" id="IPR050767">
    <property type="entry name" value="Sel1_AlgK"/>
</dbReference>
<dbReference type="SMART" id="SM00671">
    <property type="entry name" value="SEL1"/>
    <property type="match status" value="2"/>
</dbReference>
<dbReference type="Pfam" id="PF08238">
    <property type="entry name" value="Sel1"/>
    <property type="match status" value="2"/>
</dbReference>
<proteinExistence type="predicted"/>
<dbReference type="Proteomes" id="UP001165089">
    <property type="component" value="Unassembled WGS sequence"/>
</dbReference>
<dbReference type="PROSITE" id="PS51257">
    <property type="entry name" value="PROKAR_LIPOPROTEIN"/>
    <property type="match status" value="1"/>
</dbReference>
<keyword evidence="2" id="KW-0732">Signal</keyword>
<evidence type="ECO:0008006" key="5">
    <source>
        <dbReference type="Google" id="ProtNLM"/>
    </source>
</evidence>
<dbReference type="InterPro" id="IPR011990">
    <property type="entry name" value="TPR-like_helical_dom_sf"/>
</dbReference>
<sequence>MRPRGILLAPLLLLGACRPPAQPAPDREASLEAAARAAAASTPAALRGDFLEGFRMGARMVWEATTQRRVPWLPRMGEPGPAPLPEAARAMGVVAVDPGPRIEQDAATGFPIRFLDPAAGGFGPGEVAGFAWALAPVRERLCHPAPLPALPGGEAWKAWHPQGVLLSTPGLQVQVHLVGNALLWSWMGNGFPPQHAWRRAPDWLVPRALALRDQALWVATETHGAVALDLRTGLVVALQAGGVPAPESEARAREDQRKQEAAEDLRERPQRLARAGRGEPAAMLELAWAAEEPAEQAAWFRKAAEAGDAEGMYELGVRLYQGRGVAEDRREAREWFQRAARAGNPKAREVLAGLFKEP</sequence>
<keyword evidence="4" id="KW-1185">Reference proteome</keyword>
<feature type="chain" id="PRO_5045630650" description="Sel1 repeat family protein" evidence="2">
    <location>
        <begin position="24"/>
        <end position="358"/>
    </location>
</feature>
<dbReference type="Gene3D" id="1.25.40.10">
    <property type="entry name" value="Tetratricopeptide repeat domain"/>
    <property type="match status" value="1"/>
</dbReference>
<dbReference type="InterPro" id="IPR006597">
    <property type="entry name" value="Sel1-like"/>
</dbReference>
<organism evidence="3 4">
    <name type="scientific">Geothrix rubra</name>
    <dbReference type="NCBI Taxonomy" id="2927977"/>
    <lineage>
        <taxon>Bacteria</taxon>
        <taxon>Pseudomonadati</taxon>
        <taxon>Acidobacteriota</taxon>
        <taxon>Holophagae</taxon>
        <taxon>Holophagales</taxon>
        <taxon>Holophagaceae</taxon>
        <taxon>Geothrix</taxon>
    </lineage>
</organism>
<evidence type="ECO:0000256" key="2">
    <source>
        <dbReference type="SAM" id="SignalP"/>
    </source>
</evidence>
<protein>
    <recommendedName>
        <fullName evidence="5">Sel1 repeat family protein</fullName>
    </recommendedName>
</protein>
<dbReference type="SUPFAM" id="SSF81901">
    <property type="entry name" value="HCP-like"/>
    <property type="match status" value="1"/>
</dbReference>
<evidence type="ECO:0000313" key="3">
    <source>
        <dbReference type="EMBL" id="GLH69217.1"/>
    </source>
</evidence>
<dbReference type="EMBL" id="BSDD01000001">
    <property type="protein sequence ID" value="GLH69217.1"/>
    <property type="molecule type" value="Genomic_DNA"/>
</dbReference>
<dbReference type="PANTHER" id="PTHR11102">
    <property type="entry name" value="SEL-1-LIKE PROTEIN"/>
    <property type="match status" value="1"/>
</dbReference>
<feature type="region of interest" description="Disordered" evidence="1">
    <location>
        <begin position="245"/>
        <end position="276"/>
    </location>
</feature>
<feature type="signal peptide" evidence="2">
    <location>
        <begin position="1"/>
        <end position="23"/>
    </location>
</feature>
<name>A0ABQ5Q3A5_9BACT</name>
<dbReference type="RefSeq" id="WP_285723076.1">
    <property type="nucleotide sequence ID" value="NZ_BSDD01000001.1"/>
</dbReference>
<accession>A0ABQ5Q3A5</accession>